<name>A0A1G5JXV3_9FIRM</name>
<gene>
    <name evidence="1" type="ORF">SAMN03080606_03067</name>
</gene>
<dbReference type="EMBL" id="FMUS01000022">
    <property type="protein sequence ID" value="SCY92499.1"/>
    <property type="molecule type" value="Genomic_DNA"/>
</dbReference>
<dbReference type="STRING" id="1120976.SAMN03080606_03067"/>
<sequence length="68" mass="7744">MTVATQVKQTQAALMGVEATIRTYQLHHPNSDTRKLMEECNAGINAVLDTLSIRIREIEYEEHQFKGL</sequence>
<evidence type="ECO:0000313" key="1">
    <source>
        <dbReference type="EMBL" id="SCY92499.1"/>
    </source>
</evidence>
<reference evidence="1 2" key="1">
    <citation type="submission" date="2016-10" db="EMBL/GenBank/DDBJ databases">
        <authorList>
            <person name="de Groot N.N."/>
        </authorList>
    </citation>
    <scope>NUCLEOTIDE SEQUENCE [LARGE SCALE GENOMIC DNA]</scope>
    <source>
        <strain evidence="1 2">DSM 18978</strain>
    </source>
</reference>
<evidence type="ECO:0000313" key="2">
    <source>
        <dbReference type="Proteomes" id="UP000198636"/>
    </source>
</evidence>
<evidence type="ECO:0008006" key="3">
    <source>
        <dbReference type="Google" id="ProtNLM"/>
    </source>
</evidence>
<dbReference type="RefSeq" id="WP_091545342.1">
    <property type="nucleotide sequence ID" value="NZ_FMUS01000022.1"/>
</dbReference>
<dbReference type="OrthoDB" id="1684731at2"/>
<protein>
    <recommendedName>
        <fullName evidence="3">DUF1657 domain-containing protein</fullName>
    </recommendedName>
</protein>
<dbReference type="Proteomes" id="UP000198636">
    <property type="component" value="Unassembled WGS sequence"/>
</dbReference>
<keyword evidence="2" id="KW-1185">Reference proteome</keyword>
<organism evidence="1 2">
    <name type="scientific">Alkaliphilus peptidifermentans DSM 18978</name>
    <dbReference type="NCBI Taxonomy" id="1120976"/>
    <lineage>
        <taxon>Bacteria</taxon>
        <taxon>Bacillati</taxon>
        <taxon>Bacillota</taxon>
        <taxon>Clostridia</taxon>
        <taxon>Peptostreptococcales</taxon>
        <taxon>Natronincolaceae</taxon>
        <taxon>Alkaliphilus</taxon>
    </lineage>
</organism>
<accession>A0A1G5JXV3</accession>
<proteinExistence type="predicted"/>
<dbReference type="AlphaFoldDB" id="A0A1G5JXV3"/>